<dbReference type="InterPro" id="IPR050772">
    <property type="entry name" value="Hydratase-Decarb/MhpD_sf"/>
</dbReference>
<dbReference type="Pfam" id="PF01557">
    <property type="entry name" value="FAA_hydrolase"/>
    <property type="match status" value="1"/>
</dbReference>
<accession>A0A5D4TGS2</accession>
<dbReference type="Gene3D" id="3.90.850.10">
    <property type="entry name" value="Fumarylacetoacetase-like, C-terminal domain"/>
    <property type="match status" value="1"/>
</dbReference>
<comment type="caution">
    <text evidence="3">The sequence shown here is derived from an EMBL/GenBank/DDBJ whole genome shotgun (WGS) entry which is preliminary data.</text>
</comment>
<dbReference type="EMBL" id="VTET01000001">
    <property type="protein sequence ID" value="TYS74807.1"/>
    <property type="molecule type" value="Genomic_DNA"/>
</dbReference>
<dbReference type="OrthoDB" id="9792137at2"/>
<dbReference type="AlphaFoldDB" id="A0A5D4TGS2"/>
<proteinExistence type="predicted"/>
<dbReference type="GO" id="GO:0008684">
    <property type="term" value="F:2-oxopent-4-enoate hydratase activity"/>
    <property type="evidence" value="ECO:0007669"/>
    <property type="project" value="TreeGrafter"/>
</dbReference>
<evidence type="ECO:0000313" key="3">
    <source>
        <dbReference type="EMBL" id="TYS74807.1"/>
    </source>
</evidence>
<protein>
    <submittedName>
        <fullName evidence="3">2-keto-4-pentenoate hydratase</fullName>
    </submittedName>
</protein>
<sequence length="247" mass="26892">MNAEKTRKGVSPLTNMNPDLTVKEAYNIQMDNIQVKLENGETISGKKIGLTSLAMQQLLGVDEPDYGHLLQSMEVKNGGVVSRRQLLEPKVEGEIAFFLKKDLTGPNVTVEDVLDATGYVVAALEVVDSRVAGWKIKLCDTIADNASSGLYVLGDKKIQPHQINLKEEKMSFYKNQQLMNKGVGKAALGDPAYCVAWLANKLSEFGITLKANEVILSGALSAAVNAEEGDEFVAKFQTLGEVKVNFE</sequence>
<dbReference type="InterPro" id="IPR036663">
    <property type="entry name" value="Fumarylacetoacetase_C_sf"/>
</dbReference>
<dbReference type="Proteomes" id="UP000324517">
    <property type="component" value="Unassembled WGS sequence"/>
</dbReference>
<dbReference type="PANTHER" id="PTHR30143:SF0">
    <property type="entry name" value="2-KETO-4-PENTENOATE HYDRATASE"/>
    <property type="match status" value="1"/>
</dbReference>
<dbReference type="GO" id="GO:0005737">
    <property type="term" value="C:cytoplasm"/>
    <property type="evidence" value="ECO:0007669"/>
    <property type="project" value="TreeGrafter"/>
</dbReference>
<keyword evidence="1" id="KW-0456">Lyase</keyword>
<evidence type="ECO:0000313" key="4">
    <source>
        <dbReference type="Proteomes" id="UP000324517"/>
    </source>
</evidence>
<gene>
    <name evidence="3" type="ORF">FZC75_01290</name>
</gene>
<name>A0A5D4TGS2_9BACI</name>
<dbReference type="PANTHER" id="PTHR30143">
    <property type="entry name" value="ACID HYDRATASE"/>
    <property type="match status" value="1"/>
</dbReference>
<dbReference type="SUPFAM" id="SSF56529">
    <property type="entry name" value="FAH"/>
    <property type="match status" value="1"/>
</dbReference>
<evidence type="ECO:0000256" key="1">
    <source>
        <dbReference type="ARBA" id="ARBA00023239"/>
    </source>
</evidence>
<feature type="domain" description="Fumarylacetoacetase-like C-terminal" evidence="2">
    <location>
        <begin position="77"/>
        <end position="244"/>
    </location>
</feature>
<dbReference type="InterPro" id="IPR011234">
    <property type="entry name" value="Fumarylacetoacetase-like_C"/>
</dbReference>
<evidence type="ECO:0000259" key="2">
    <source>
        <dbReference type="Pfam" id="PF01557"/>
    </source>
</evidence>
<organism evidence="3 4">
    <name type="scientific">Sutcliffiella horikoshii</name>
    <dbReference type="NCBI Taxonomy" id="79883"/>
    <lineage>
        <taxon>Bacteria</taxon>
        <taxon>Bacillati</taxon>
        <taxon>Bacillota</taxon>
        <taxon>Bacilli</taxon>
        <taxon>Bacillales</taxon>
        <taxon>Bacillaceae</taxon>
        <taxon>Sutcliffiella</taxon>
    </lineage>
</organism>
<reference evidence="3 4" key="1">
    <citation type="submission" date="2019-08" db="EMBL/GenBank/DDBJ databases">
        <title>Bacillus genomes from the desert of Cuatro Cienegas, Coahuila.</title>
        <authorList>
            <person name="Olmedo-Alvarez G."/>
        </authorList>
    </citation>
    <scope>NUCLEOTIDE SEQUENCE [LARGE SCALE GENOMIC DNA]</scope>
    <source>
        <strain evidence="3 4">CH98b_3T</strain>
    </source>
</reference>